<evidence type="ECO:0000313" key="8">
    <source>
        <dbReference type="EMBL" id="GAK46281.1"/>
    </source>
</evidence>
<accession>A0A081BE13</accession>
<comment type="similarity">
    <text evidence="2">Belongs to the FAD-binding monooxygenase family.</text>
</comment>
<comment type="caution">
    <text evidence="8">The sequence shown here is derived from an EMBL/GenBank/DDBJ whole genome shotgun (WGS) entry which is preliminary data.</text>
</comment>
<dbReference type="GO" id="GO:0050661">
    <property type="term" value="F:NADP binding"/>
    <property type="evidence" value="ECO:0007669"/>
    <property type="project" value="InterPro"/>
</dbReference>
<reference evidence="8 9" key="1">
    <citation type="submission" date="2014-07" db="EMBL/GenBank/DDBJ databases">
        <title>Tepidicaulis marinum gen. nov., sp. nov., a novel marine bacterium denitrifying nitrate to nitrous oxide strictly under microaerobic conditions.</title>
        <authorList>
            <person name="Takeuchi M."/>
            <person name="Yamagishi T."/>
            <person name="Kamagata Y."/>
            <person name="Oshima K."/>
            <person name="Hattori M."/>
            <person name="Katayama T."/>
            <person name="Hanada S."/>
            <person name="Tamaki H."/>
            <person name="Marumo K."/>
            <person name="Maeda H."/>
            <person name="Nedachi M."/>
            <person name="Iwasaki W."/>
            <person name="Suwa Y."/>
            <person name="Sakata S."/>
        </authorList>
    </citation>
    <scope>NUCLEOTIDE SEQUENCE [LARGE SCALE GENOMIC DNA]</scope>
    <source>
        <strain evidence="8 9">MA2</strain>
    </source>
</reference>
<dbReference type="eggNOG" id="COG2072">
    <property type="taxonomic scope" value="Bacteria"/>
</dbReference>
<comment type="cofactor">
    <cofactor evidence="1">
        <name>FAD</name>
        <dbReference type="ChEBI" id="CHEBI:57692"/>
    </cofactor>
</comment>
<dbReference type="GO" id="GO:0004499">
    <property type="term" value="F:N,N-dimethylaniline monooxygenase activity"/>
    <property type="evidence" value="ECO:0007669"/>
    <property type="project" value="InterPro"/>
</dbReference>
<proteinExistence type="inferred from homology"/>
<dbReference type="InterPro" id="IPR020946">
    <property type="entry name" value="Flavin_mOase-like"/>
</dbReference>
<keyword evidence="5" id="KW-0521">NADP</keyword>
<dbReference type="SUPFAM" id="SSF51905">
    <property type="entry name" value="FAD/NAD(P)-binding domain"/>
    <property type="match status" value="2"/>
</dbReference>
<dbReference type="InterPro" id="IPR050775">
    <property type="entry name" value="FAD-binding_Monooxygenases"/>
</dbReference>
<dbReference type="Pfam" id="PF00743">
    <property type="entry name" value="FMO-like"/>
    <property type="match status" value="1"/>
</dbReference>
<dbReference type="PANTHER" id="PTHR43098:SF3">
    <property type="entry name" value="L-ORNITHINE N(5)-MONOOXYGENASE-RELATED"/>
    <property type="match status" value="1"/>
</dbReference>
<dbReference type="GO" id="GO:0050660">
    <property type="term" value="F:flavin adenine dinucleotide binding"/>
    <property type="evidence" value="ECO:0007669"/>
    <property type="project" value="InterPro"/>
</dbReference>
<keyword evidence="9" id="KW-1185">Reference proteome</keyword>
<keyword evidence="3" id="KW-0285">Flavoprotein</keyword>
<evidence type="ECO:0000256" key="7">
    <source>
        <dbReference type="ARBA" id="ARBA00023033"/>
    </source>
</evidence>
<evidence type="ECO:0000256" key="2">
    <source>
        <dbReference type="ARBA" id="ARBA00010139"/>
    </source>
</evidence>
<keyword evidence="4" id="KW-0274">FAD</keyword>
<dbReference type="Gene3D" id="3.50.50.60">
    <property type="entry name" value="FAD/NAD(P)-binding domain"/>
    <property type="match status" value="2"/>
</dbReference>
<dbReference type="Proteomes" id="UP000028702">
    <property type="component" value="Unassembled WGS sequence"/>
</dbReference>
<name>A0A081BE13_9HYPH</name>
<sequence length="549" mass="62515">MVSMSSVQSSQTQKQKDDDAEVLDALIVGAGFNGIYQLHRLRQEGFKVRLFEAGADMGGIWYWNCYPGARVDSHVPIYEFSIEELWRDWNWTERFPAWDELRRYFHYVDKKLDLSRDIRFGTRVCAAEFDEARDQWVIRTTDGAVVRARFFILCTGFASKPYIPNYKGLESFAGESFHTGLWPQEGASFTGKRVGVVGTGASGVQVVQEASKDAAHLTVFQRTPILALPMQQRKLDVETQQRMKADYPEIFRVRRETFGGFDILRDERSALEVPPEERCALYERLWQKGGFHYWIGGFSDILTNEEANRTMYDFWRDKTRARIKDPALADKLAPMEPPHPFGVKRPSLEQWYYEVFNQDNVSLIDVRETPIAEIVPEGVRTADGLVELDMLVLATGFDAVTGGLTQIDIRGTGGVTLKERWTEGARTYLGFATSGFPNMLFLYGPQSPSGFCNGPTCAELQGEWVVGCLKHMRENNKRRIEATAQAEEEWTQFLNAIADMTLFPRADSWYMGANVPGKPRQLLNFPGVPMYMDRCNTVAAKDYEGFVLD</sequence>
<keyword evidence="6" id="KW-0560">Oxidoreductase</keyword>
<dbReference type="InterPro" id="IPR036188">
    <property type="entry name" value="FAD/NAD-bd_sf"/>
</dbReference>
<keyword evidence="7 8" id="KW-0503">Monooxygenase</keyword>
<dbReference type="STRING" id="1333998.M2A_2780"/>
<gene>
    <name evidence="8" type="ORF">M2A_2780</name>
</gene>
<evidence type="ECO:0000256" key="3">
    <source>
        <dbReference type="ARBA" id="ARBA00022630"/>
    </source>
</evidence>
<dbReference type="EMBL" id="BBIO01000017">
    <property type="protein sequence ID" value="GAK46281.1"/>
    <property type="molecule type" value="Genomic_DNA"/>
</dbReference>
<organism evidence="8 9">
    <name type="scientific">Tepidicaulis marinus</name>
    <dbReference type="NCBI Taxonomy" id="1333998"/>
    <lineage>
        <taxon>Bacteria</taxon>
        <taxon>Pseudomonadati</taxon>
        <taxon>Pseudomonadota</taxon>
        <taxon>Alphaproteobacteria</taxon>
        <taxon>Hyphomicrobiales</taxon>
        <taxon>Parvibaculaceae</taxon>
        <taxon>Tepidicaulis</taxon>
    </lineage>
</organism>
<evidence type="ECO:0000256" key="6">
    <source>
        <dbReference type="ARBA" id="ARBA00023002"/>
    </source>
</evidence>
<evidence type="ECO:0000313" key="9">
    <source>
        <dbReference type="Proteomes" id="UP000028702"/>
    </source>
</evidence>
<evidence type="ECO:0000256" key="4">
    <source>
        <dbReference type="ARBA" id="ARBA00022827"/>
    </source>
</evidence>
<evidence type="ECO:0000256" key="5">
    <source>
        <dbReference type="ARBA" id="ARBA00022857"/>
    </source>
</evidence>
<evidence type="ECO:0000256" key="1">
    <source>
        <dbReference type="ARBA" id="ARBA00001974"/>
    </source>
</evidence>
<dbReference type="PANTHER" id="PTHR43098">
    <property type="entry name" value="L-ORNITHINE N(5)-MONOOXYGENASE-RELATED"/>
    <property type="match status" value="1"/>
</dbReference>
<dbReference type="AlphaFoldDB" id="A0A081BE13"/>
<protein>
    <submittedName>
        <fullName evidence="8">Cyclohexanone monooxygenase</fullName>
    </submittedName>
</protein>